<dbReference type="AlphaFoldDB" id="A0A6N6RGZ4"/>
<dbReference type="SUPFAM" id="SSF56925">
    <property type="entry name" value="OMPA-like"/>
    <property type="match status" value="1"/>
</dbReference>
<name>A0A6N6RGZ4_9FLAO</name>
<keyword evidence="1" id="KW-0732">Signal</keyword>
<keyword evidence="3" id="KW-1185">Reference proteome</keyword>
<dbReference type="Proteomes" id="UP000468650">
    <property type="component" value="Unassembled WGS sequence"/>
</dbReference>
<dbReference type="PROSITE" id="PS51257">
    <property type="entry name" value="PROKAR_LIPOPROTEIN"/>
    <property type="match status" value="1"/>
</dbReference>
<evidence type="ECO:0000313" key="3">
    <source>
        <dbReference type="Proteomes" id="UP000468650"/>
    </source>
</evidence>
<gene>
    <name evidence="2" type="ORF">F8C67_07285</name>
</gene>
<evidence type="ECO:0000313" key="2">
    <source>
        <dbReference type="EMBL" id="KAB2810383.1"/>
    </source>
</evidence>
<dbReference type="InterPro" id="IPR011250">
    <property type="entry name" value="OMP/PagP_B-barrel"/>
</dbReference>
<dbReference type="RefSeq" id="WP_151667172.1">
    <property type="nucleotide sequence ID" value="NZ_WBVO01000004.1"/>
</dbReference>
<protein>
    <recommendedName>
        <fullName evidence="4">Porin family protein</fullName>
    </recommendedName>
</protein>
<feature type="chain" id="PRO_5026859334" description="Porin family protein" evidence="1">
    <location>
        <begin position="23"/>
        <end position="225"/>
    </location>
</feature>
<dbReference type="OrthoDB" id="1094316at2"/>
<accession>A0A6N6RGZ4</accession>
<reference evidence="2 3" key="1">
    <citation type="submission" date="2019-09" db="EMBL/GenBank/DDBJ databases">
        <title>Genomes of family Cryomorphaceae.</title>
        <authorList>
            <person name="Bowman J.P."/>
        </authorList>
    </citation>
    <scope>NUCLEOTIDE SEQUENCE [LARGE SCALE GENOMIC DNA]</scope>
    <source>
        <strain evidence="2 3">LMG 25704</strain>
    </source>
</reference>
<evidence type="ECO:0000256" key="1">
    <source>
        <dbReference type="SAM" id="SignalP"/>
    </source>
</evidence>
<sequence length="225" mass="24520">MKLRIAMLALSAGVLSSCGLMVDNTFAPPPIAAEEGDLFIDATASALPEVQGGSENRISFLPALGLGVGYALTNQDFVYANYQLNYFDNFALSTTARYQRKLNLTGSIEHFIGGQYQYAYSYFEDQPDREAYSNGAHALGISYFGRLNSPGAVQPYLGLQLGAGVLASDFDVSYGMSTLAVGVQYRFADAWECRLEINQNLGFDLDDSNSEWGGGLTASFRYIFH</sequence>
<dbReference type="Gene3D" id="2.40.160.20">
    <property type="match status" value="1"/>
</dbReference>
<comment type="caution">
    <text evidence="2">The sequence shown here is derived from an EMBL/GenBank/DDBJ whole genome shotgun (WGS) entry which is preliminary data.</text>
</comment>
<feature type="signal peptide" evidence="1">
    <location>
        <begin position="1"/>
        <end position="22"/>
    </location>
</feature>
<proteinExistence type="predicted"/>
<dbReference type="EMBL" id="WBVO01000004">
    <property type="protein sequence ID" value="KAB2810383.1"/>
    <property type="molecule type" value="Genomic_DNA"/>
</dbReference>
<organism evidence="2 3">
    <name type="scientific">Phaeocystidibacter luteus</name>
    <dbReference type="NCBI Taxonomy" id="911197"/>
    <lineage>
        <taxon>Bacteria</taxon>
        <taxon>Pseudomonadati</taxon>
        <taxon>Bacteroidota</taxon>
        <taxon>Flavobacteriia</taxon>
        <taxon>Flavobacteriales</taxon>
        <taxon>Phaeocystidibacteraceae</taxon>
        <taxon>Phaeocystidibacter</taxon>
    </lineage>
</organism>
<evidence type="ECO:0008006" key="4">
    <source>
        <dbReference type="Google" id="ProtNLM"/>
    </source>
</evidence>